<evidence type="ECO:0000313" key="1">
    <source>
        <dbReference type="EMBL" id="CAD6189466.1"/>
    </source>
</evidence>
<gene>
    <name evidence="1" type="ORF">CAUJ_LOCUS5385</name>
</gene>
<keyword evidence="2" id="KW-1185">Reference proteome</keyword>
<accession>A0A8S1GZN1</accession>
<dbReference type="AlphaFoldDB" id="A0A8S1GZN1"/>
<evidence type="ECO:0000313" key="2">
    <source>
        <dbReference type="Proteomes" id="UP000835052"/>
    </source>
</evidence>
<proteinExistence type="predicted"/>
<dbReference type="Proteomes" id="UP000835052">
    <property type="component" value="Unassembled WGS sequence"/>
</dbReference>
<sequence>MLDLAAVMRKMQDKQKDNLLKASAQFLYFHNDYVLKKLIKTLDSICGIEKMIKNPATRKKYGLLRKVGSFEELGTDRELKRFAEIHCVCVLKLLIGCNHIHVRQFIRRYLNYKKNVSLWPRGHLLELSASFTEPLSKVLAMDFEDQFNWLSDLKARDEGSYMVQRSSLTVLLTHGLQNICVAMERAQKEGVKDYTYEEKCDKFFDYGLLILSKICEFGYYRLDIFFRGNLETEVRRFVRILKLVKILPFHSSRFMNSPTMIRIFSRAGANINAKNSIGQTALEVHHFNYFVVKRKQYHKASWLALHEFVRNGARVFVSQNDEPLLVGLNKVERMCKDKNVIAFNSFITLKDMAARAMPYRSLMFAIASERNCRDFGSRQKPFRRKGRANLVSERKRQYSHLRYNATDV</sequence>
<name>A0A8S1GZN1_9PELO</name>
<comment type="caution">
    <text evidence="1">The sequence shown here is derived from an EMBL/GenBank/DDBJ whole genome shotgun (WGS) entry which is preliminary data.</text>
</comment>
<reference evidence="1" key="1">
    <citation type="submission" date="2020-10" db="EMBL/GenBank/DDBJ databases">
        <authorList>
            <person name="Kikuchi T."/>
        </authorList>
    </citation>
    <scope>NUCLEOTIDE SEQUENCE</scope>
    <source>
        <strain evidence="1">NKZ352</strain>
    </source>
</reference>
<protein>
    <submittedName>
        <fullName evidence="1">Uncharacterized protein</fullName>
    </submittedName>
</protein>
<organism evidence="1 2">
    <name type="scientific">Caenorhabditis auriculariae</name>
    <dbReference type="NCBI Taxonomy" id="2777116"/>
    <lineage>
        <taxon>Eukaryota</taxon>
        <taxon>Metazoa</taxon>
        <taxon>Ecdysozoa</taxon>
        <taxon>Nematoda</taxon>
        <taxon>Chromadorea</taxon>
        <taxon>Rhabditida</taxon>
        <taxon>Rhabditina</taxon>
        <taxon>Rhabditomorpha</taxon>
        <taxon>Rhabditoidea</taxon>
        <taxon>Rhabditidae</taxon>
        <taxon>Peloderinae</taxon>
        <taxon>Caenorhabditis</taxon>
    </lineage>
</organism>
<dbReference type="EMBL" id="CAJGYM010000011">
    <property type="protein sequence ID" value="CAD6189466.1"/>
    <property type="molecule type" value="Genomic_DNA"/>
</dbReference>